<evidence type="ECO:0000313" key="1">
    <source>
        <dbReference type="EMBL" id="SPM43358.1"/>
    </source>
</evidence>
<evidence type="ECO:0000313" key="2">
    <source>
        <dbReference type="Proteomes" id="UP000240424"/>
    </source>
</evidence>
<accession>A0A2U3PHW1</accession>
<protein>
    <submittedName>
        <fullName evidence="1">Mycobacterium numidiamassiliense ORFan</fullName>
    </submittedName>
</protein>
<organism evidence="1 2">
    <name type="scientific">Mycobacterium numidiamassiliense</name>
    <dbReference type="NCBI Taxonomy" id="1841861"/>
    <lineage>
        <taxon>Bacteria</taxon>
        <taxon>Bacillati</taxon>
        <taxon>Actinomycetota</taxon>
        <taxon>Actinomycetes</taxon>
        <taxon>Mycobacteriales</taxon>
        <taxon>Mycobacteriaceae</taxon>
        <taxon>Mycobacterium</taxon>
    </lineage>
</organism>
<keyword evidence="2" id="KW-1185">Reference proteome</keyword>
<dbReference type="EMBL" id="FUEZ01000004">
    <property type="protein sequence ID" value="SPM43358.1"/>
    <property type="molecule type" value="Genomic_DNA"/>
</dbReference>
<sequence>MVPWAYWWHRYVLRHPMAGPQEAGQVDIWHDEVCGRPFNMLARLPVDAAAAPNSVQRSGRQQTHAWDFIAAAIPNVPDGAGFFDSSAAGGISHVDDSAHPVTRIVTQRVTADQLHRMRGHLPMPIFISDGNDPQAHPHGFETQTSRMVSTVSVHDGSSIGGRQMITVSFLDGSPDRVLEPNDEFDIHLLIPGPDQAPGESPE</sequence>
<dbReference type="Proteomes" id="UP000240424">
    <property type="component" value="Unassembled WGS sequence"/>
</dbReference>
<proteinExistence type="predicted"/>
<gene>
    <name evidence="1" type="ORF">MNAB215_5584</name>
</gene>
<name>A0A2U3PHW1_9MYCO</name>
<reference evidence="1 2" key="1">
    <citation type="submission" date="2017-01" db="EMBL/GenBank/DDBJ databases">
        <authorList>
            <consortium name="Urmite Genomes"/>
        </authorList>
    </citation>
    <scope>NUCLEOTIDE SEQUENCE [LARGE SCALE GENOMIC DNA]</scope>
    <source>
        <strain evidence="1 2">AB215</strain>
    </source>
</reference>
<dbReference type="AlphaFoldDB" id="A0A2U3PHW1"/>